<feature type="domain" description="RNA polymerase subunit H/Rpb5 C-terminal" evidence="1">
    <location>
        <begin position="122"/>
        <end position="190"/>
    </location>
</feature>
<accession>A0A6C0J7E8</accession>
<dbReference type="SUPFAM" id="SSF55287">
    <property type="entry name" value="RPB5-like RNA polymerase subunit"/>
    <property type="match status" value="1"/>
</dbReference>
<dbReference type="GO" id="GO:0006351">
    <property type="term" value="P:DNA-templated transcription"/>
    <property type="evidence" value="ECO:0007669"/>
    <property type="project" value="InterPro"/>
</dbReference>
<dbReference type="Gene3D" id="3.90.940.20">
    <property type="entry name" value="RPB5-like RNA polymerase subunit"/>
    <property type="match status" value="1"/>
</dbReference>
<dbReference type="InterPro" id="IPR000783">
    <property type="entry name" value="RNA_pol_subH/Rpb5_C"/>
</dbReference>
<evidence type="ECO:0000313" key="2">
    <source>
        <dbReference type="EMBL" id="QHT99907.1"/>
    </source>
</evidence>
<sequence>MEEALEVLRVILERRKLDTTTASVEGELDAVNMYTIGKVLVIFSEKEKTLVQDIVKYLRFAAENNYKDGIIIVSRSKPSENVLDTMKFHAKNGVQFFTLREIQYNATHKELTGQVLPFAWAHRVYMPHTIMKPEDAKKMMEQQNVLSPEQLPKIDSQDIQARLIGAMPGDIIHVLRHSDTVGQSDVWKLCVSDAHVNVGQ</sequence>
<dbReference type="EMBL" id="MN740318">
    <property type="protein sequence ID" value="QHT99907.1"/>
    <property type="molecule type" value="Genomic_DNA"/>
</dbReference>
<name>A0A6C0J7E8_9ZZZZ</name>
<evidence type="ECO:0000259" key="1">
    <source>
        <dbReference type="Pfam" id="PF01191"/>
    </source>
</evidence>
<reference evidence="2" key="1">
    <citation type="journal article" date="2020" name="Nature">
        <title>Giant virus diversity and host interactions through global metagenomics.</title>
        <authorList>
            <person name="Schulz F."/>
            <person name="Roux S."/>
            <person name="Paez-Espino D."/>
            <person name="Jungbluth S."/>
            <person name="Walsh D.A."/>
            <person name="Denef V.J."/>
            <person name="McMahon K.D."/>
            <person name="Konstantinidis K.T."/>
            <person name="Eloe-Fadrosh E.A."/>
            <person name="Kyrpides N.C."/>
            <person name="Woyke T."/>
        </authorList>
    </citation>
    <scope>NUCLEOTIDE SEQUENCE</scope>
    <source>
        <strain evidence="2">GVMAG-M-3300025778-1</strain>
    </source>
</reference>
<proteinExistence type="predicted"/>
<dbReference type="InterPro" id="IPR035913">
    <property type="entry name" value="RPB5-like_sf"/>
</dbReference>
<dbReference type="InterPro" id="IPR036710">
    <property type="entry name" value="RNA_pol_Rpb5_N_sf"/>
</dbReference>
<dbReference type="GO" id="GO:0003899">
    <property type="term" value="F:DNA-directed RNA polymerase activity"/>
    <property type="evidence" value="ECO:0007669"/>
    <property type="project" value="InterPro"/>
</dbReference>
<dbReference type="Pfam" id="PF01191">
    <property type="entry name" value="RNA_pol_Rpb5_C"/>
    <property type="match status" value="1"/>
</dbReference>
<organism evidence="2">
    <name type="scientific">viral metagenome</name>
    <dbReference type="NCBI Taxonomy" id="1070528"/>
    <lineage>
        <taxon>unclassified sequences</taxon>
        <taxon>metagenomes</taxon>
        <taxon>organismal metagenomes</taxon>
    </lineage>
</organism>
<dbReference type="AlphaFoldDB" id="A0A6C0J7E8"/>
<dbReference type="GO" id="GO:0003677">
    <property type="term" value="F:DNA binding"/>
    <property type="evidence" value="ECO:0007669"/>
    <property type="project" value="InterPro"/>
</dbReference>
<dbReference type="SUPFAM" id="SSF53036">
    <property type="entry name" value="Eukaryotic RPB5 N-terminal domain"/>
    <property type="match status" value="1"/>
</dbReference>
<protein>
    <recommendedName>
        <fullName evidence="1">RNA polymerase subunit H/Rpb5 C-terminal domain-containing protein</fullName>
    </recommendedName>
</protein>